<dbReference type="PANTHER" id="PTHR15415:SF7">
    <property type="entry name" value="MICOS COMPLEX SUBUNIT MIC60"/>
    <property type="match status" value="1"/>
</dbReference>
<keyword evidence="5" id="KW-1133">Transmembrane helix</keyword>
<accession>A0A6P5ZEW8</accession>
<name>A0A6P5ZEW8_DURZI</name>
<evidence type="ECO:0000256" key="4">
    <source>
        <dbReference type="ARBA" id="ARBA00022792"/>
    </source>
</evidence>
<dbReference type="KEGG" id="dzi:111299841"/>
<feature type="compositionally biased region" description="Low complexity" evidence="9">
    <location>
        <begin position="21"/>
        <end position="30"/>
    </location>
</feature>
<dbReference type="Pfam" id="PF09731">
    <property type="entry name" value="Mitofilin"/>
    <property type="match status" value="1"/>
</dbReference>
<keyword evidence="6" id="KW-0496">Mitochondrion</keyword>
<evidence type="ECO:0000256" key="7">
    <source>
        <dbReference type="ARBA" id="ARBA00023136"/>
    </source>
</evidence>
<keyword evidence="3" id="KW-0812">Transmembrane</keyword>
<evidence type="ECO:0000256" key="9">
    <source>
        <dbReference type="SAM" id="MobiDB-lite"/>
    </source>
</evidence>
<dbReference type="GeneID" id="111299841"/>
<feature type="compositionally biased region" description="Polar residues" evidence="9">
    <location>
        <begin position="267"/>
        <end position="284"/>
    </location>
</feature>
<keyword evidence="8" id="KW-0175">Coiled coil</keyword>
<reference evidence="11" key="1">
    <citation type="submission" date="2025-08" db="UniProtKB">
        <authorList>
            <consortium name="RefSeq"/>
        </authorList>
    </citation>
    <scope>IDENTIFICATION</scope>
    <source>
        <tissue evidence="11">Fruit stalk</tissue>
    </source>
</reference>
<evidence type="ECO:0000313" key="10">
    <source>
        <dbReference type="Proteomes" id="UP000515121"/>
    </source>
</evidence>
<dbReference type="GO" id="GO:0061617">
    <property type="term" value="C:MICOS complex"/>
    <property type="evidence" value="ECO:0007669"/>
    <property type="project" value="TreeGrafter"/>
</dbReference>
<gene>
    <name evidence="11" type="primary">LOC111299841</name>
</gene>
<dbReference type="Proteomes" id="UP000515121">
    <property type="component" value="Unplaced"/>
</dbReference>
<feature type="compositionally biased region" description="Basic and acidic residues" evidence="9">
    <location>
        <begin position="1"/>
        <end position="11"/>
    </location>
</feature>
<proteinExistence type="inferred from homology"/>
<dbReference type="PANTHER" id="PTHR15415">
    <property type="entry name" value="MITOFILIN"/>
    <property type="match status" value="1"/>
</dbReference>
<evidence type="ECO:0000256" key="6">
    <source>
        <dbReference type="ARBA" id="ARBA00023128"/>
    </source>
</evidence>
<evidence type="ECO:0000256" key="3">
    <source>
        <dbReference type="ARBA" id="ARBA00022692"/>
    </source>
</evidence>
<comment type="subcellular location">
    <subcellularLocation>
        <location evidence="1">Mitochondrion inner membrane</location>
    </subcellularLocation>
</comment>
<dbReference type="OrthoDB" id="10261039at2759"/>
<comment type="similarity">
    <text evidence="2">Belongs to the MICOS complex subunit Mic60 family.</text>
</comment>
<evidence type="ECO:0000256" key="5">
    <source>
        <dbReference type="ARBA" id="ARBA00022989"/>
    </source>
</evidence>
<sequence length="708" mass="77840">MLRRSILELSRRRGSPRRIPRQIISQRSSPFIYSREEFSTSPGKNATPKPGSAGGPPESKSGFSKVVIGSAVIGGAVLVAYQAGYLDQYLGEGPKVSFDSTKIGLDEKNEKDIQVVSSHNEEINKLTPYEDLLEQKVATSIDLPPQHEISSETQGENKSNVEDKSNETLGESTTPVPEKALSEYSQSSLPSADHSVDVAVSAEGNLEKVESETATVRSKEIQDIPLDTQSGASLGEKETKSVPSSPTTDRPQDEPSKGAEVPILAPEQSQIKNLPSLHPTTADVQQDETRKGVEAPSLAPEESQIKTVSSLHPTTSDIQQDKPSKDIEALSSLLDAYHLREKADESFLTSLNIKYEQLSKETEAFGSAIDEPNVGYLLKDGKLVLDFLQTIHAAEKRQAELDAHAFIEEKRALKEKYEKELRDSRARELMRTEEAAILDKELKRERTKAAAAIKLLKEKLEEKHRMELEEKEREAELKLQKAQELGKAELAAAIANEKATQIEKMAEANLHINALCMAFYARSEEARKSHSVHKLALGALALEDALSEGLPIQKEIDALHNYLEGIEKDSVLDLVLSSLPEETRYRGTDTLLELNQKFNGLKETLRHFTLIPLGGGGILTHSLAHIATWLKVKEVDQSGEGIESLISRVDNYLAEGKLAEAAATLEQGVKGSQAEEIVGDWVKRVRNRAIAEQALTVLQSYATCISLT</sequence>
<evidence type="ECO:0000256" key="8">
    <source>
        <dbReference type="SAM" id="Coils"/>
    </source>
</evidence>
<dbReference type="GO" id="GO:0042407">
    <property type="term" value="P:cristae formation"/>
    <property type="evidence" value="ECO:0007669"/>
    <property type="project" value="TreeGrafter"/>
</dbReference>
<feature type="compositionally biased region" description="Basic and acidic residues" evidence="9">
    <location>
        <begin position="205"/>
        <end position="222"/>
    </location>
</feature>
<organism evidence="10 11">
    <name type="scientific">Durio zibethinus</name>
    <name type="common">Durian</name>
    <dbReference type="NCBI Taxonomy" id="66656"/>
    <lineage>
        <taxon>Eukaryota</taxon>
        <taxon>Viridiplantae</taxon>
        <taxon>Streptophyta</taxon>
        <taxon>Embryophyta</taxon>
        <taxon>Tracheophyta</taxon>
        <taxon>Spermatophyta</taxon>
        <taxon>Magnoliopsida</taxon>
        <taxon>eudicotyledons</taxon>
        <taxon>Gunneridae</taxon>
        <taxon>Pentapetalae</taxon>
        <taxon>rosids</taxon>
        <taxon>malvids</taxon>
        <taxon>Malvales</taxon>
        <taxon>Malvaceae</taxon>
        <taxon>Helicteroideae</taxon>
        <taxon>Durio</taxon>
    </lineage>
</organism>
<keyword evidence="7" id="KW-0472">Membrane</keyword>
<dbReference type="InterPro" id="IPR019133">
    <property type="entry name" value="MIC60"/>
</dbReference>
<keyword evidence="10" id="KW-1185">Reference proteome</keyword>
<feature type="coiled-coil region" evidence="8">
    <location>
        <begin position="396"/>
        <end position="488"/>
    </location>
</feature>
<feature type="region of interest" description="Disordered" evidence="9">
    <location>
        <begin position="1"/>
        <end position="60"/>
    </location>
</feature>
<feature type="region of interest" description="Disordered" evidence="9">
    <location>
        <begin position="147"/>
        <end position="324"/>
    </location>
</feature>
<dbReference type="RefSeq" id="XP_022751050.1">
    <property type="nucleotide sequence ID" value="XM_022895315.1"/>
</dbReference>
<feature type="compositionally biased region" description="Polar residues" evidence="9">
    <location>
        <begin position="305"/>
        <end position="318"/>
    </location>
</feature>
<keyword evidence="4" id="KW-0999">Mitochondrion inner membrane</keyword>
<protein>
    <submittedName>
        <fullName evidence="11">Uncharacterized protein LOC111299841</fullName>
    </submittedName>
</protein>
<evidence type="ECO:0000313" key="11">
    <source>
        <dbReference type="RefSeq" id="XP_022751050.1"/>
    </source>
</evidence>
<evidence type="ECO:0000256" key="1">
    <source>
        <dbReference type="ARBA" id="ARBA00004273"/>
    </source>
</evidence>
<evidence type="ECO:0000256" key="2">
    <source>
        <dbReference type="ARBA" id="ARBA00010877"/>
    </source>
</evidence>
<dbReference type="AlphaFoldDB" id="A0A6P5ZEW8"/>